<proteinExistence type="predicted"/>
<dbReference type="RefSeq" id="WP_316427118.1">
    <property type="nucleotide sequence ID" value="NZ_CP130144.1"/>
</dbReference>
<accession>A0AA97AVM1</accession>
<protein>
    <submittedName>
        <fullName evidence="1">Uncharacterized protein</fullName>
    </submittedName>
</protein>
<sequence>MDFPVGVGYRKYNLDGKARLEENLQREGYRDLRRWGQATV</sequence>
<reference evidence="1" key="1">
    <citation type="journal article" date="2023" name="Plants (Basel)">
        <title>Genomic Analysis of Leptolyngbya boryana CZ1 Reveals Efficient Carbon Fixation Modules.</title>
        <authorList>
            <person name="Bai X."/>
            <person name="Wang H."/>
            <person name="Cheng W."/>
            <person name="Wang J."/>
            <person name="Ma M."/>
            <person name="Hu H."/>
            <person name="Song Z."/>
            <person name="Ma H."/>
            <person name="Fan Y."/>
            <person name="Du C."/>
            <person name="Xu J."/>
        </authorList>
    </citation>
    <scope>NUCLEOTIDE SEQUENCE</scope>
    <source>
        <strain evidence="1">CZ1</strain>
    </source>
</reference>
<dbReference type="AlphaFoldDB" id="A0AA97AVM1"/>
<gene>
    <name evidence="1" type="ORF">Q2T42_27245</name>
</gene>
<name>A0AA97AVM1_LEPBY</name>
<organism evidence="1">
    <name type="scientific">Leptolyngbya boryana CZ1</name>
    <dbReference type="NCBI Taxonomy" id="3060204"/>
    <lineage>
        <taxon>Bacteria</taxon>
        <taxon>Bacillati</taxon>
        <taxon>Cyanobacteriota</taxon>
        <taxon>Cyanophyceae</taxon>
        <taxon>Leptolyngbyales</taxon>
        <taxon>Leptolyngbyaceae</taxon>
        <taxon>Leptolyngbya group</taxon>
        <taxon>Leptolyngbya</taxon>
    </lineage>
</organism>
<reference evidence="1" key="2">
    <citation type="submission" date="2023-07" db="EMBL/GenBank/DDBJ databases">
        <authorList>
            <person name="Bai X.-H."/>
            <person name="Wang H.-H."/>
            <person name="Wang J."/>
            <person name="Ma M.-Y."/>
            <person name="Hu H.-H."/>
            <person name="Song Z.-L."/>
            <person name="Ma H.-G."/>
            <person name="Fan Y."/>
            <person name="Du C.-Y."/>
            <person name="Xu J.-C."/>
        </authorList>
    </citation>
    <scope>NUCLEOTIDE SEQUENCE</scope>
    <source>
        <strain evidence="1">CZ1</strain>
    </source>
</reference>
<dbReference type="EMBL" id="CP130144">
    <property type="protein sequence ID" value="WNZ45491.1"/>
    <property type="molecule type" value="Genomic_DNA"/>
</dbReference>
<evidence type="ECO:0000313" key="1">
    <source>
        <dbReference type="EMBL" id="WNZ45491.1"/>
    </source>
</evidence>